<evidence type="ECO:0000313" key="1">
    <source>
        <dbReference type="Proteomes" id="UP000790787"/>
    </source>
</evidence>
<accession>A0AC58SF56</accession>
<proteinExistence type="predicted"/>
<name>A0AC58SF56_TOBAC</name>
<protein>
    <submittedName>
        <fullName evidence="2">Uncharacterized protein LOC142167352</fullName>
    </submittedName>
</protein>
<organism evidence="1 2">
    <name type="scientific">Nicotiana tabacum</name>
    <name type="common">Common tobacco</name>
    <dbReference type="NCBI Taxonomy" id="4097"/>
    <lineage>
        <taxon>Eukaryota</taxon>
        <taxon>Viridiplantae</taxon>
        <taxon>Streptophyta</taxon>
        <taxon>Embryophyta</taxon>
        <taxon>Tracheophyta</taxon>
        <taxon>Spermatophyta</taxon>
        <taxon>Magnoliopsida</taxon>
        <taxon>eudicotyledons</taxon>
        <taxon>Gunneridae</taxon>
        <taxon>Pentapetalae</taxon>
        <taxon>asterids</taxon>
        <taxon>lamiids</taxon>
        <taxon>Solanales</taxon>
        <taxon>Solanaceae</taxon>
        <taxon>Nicotianoideae</taxon>
        <taxon>Nicotianeae</taxon>
        <taxon>Nicotiana</taxon>
    </lineage>
</organism>
<keyword evidence="1" id="KW-1185">Reference proteome</keyword>
<reference evidence="1" key="1">
    <citation type="journal article" date="2014" name="Nat. Commun.">
        <title>The tobacco genome sequence and its comparison with those of tomato and potato.</title>
        <authorList>
            <person name="Sierro N."/>
            <person name="Battey J.N."/>
            <person name="Ouadi S."/>
            <person name="Bakaher N."/>
            <person name="Bovet L."/>
            <person name="Willig A."/>
            <person name="Goepfert S."/>
            <person name="Peitsch M.C."/>
            <person name="Ivanov N.V."/>
        </authorList>
    </citation>
    <scope>NUCLEOTIDE SEQUENCE [LARGE SCALE GENOMIC DNA]</scope>
</reference>
<reference evidence="2" key="2">
    <citation type="submission" date="2025-08" db="UniProtKB">
        <authorList>
            <consortium name="RefSeq"/>
        </authorList>
    </citation>
    <scope>IDENTIFICATION</scope>
    <source>
        <tissue evidence="2">Leaf</tissue>
    </source>
</reference>
<gene>
    <name evidence="2" type="primary">LOC142167352</name>
</gene>
<sequence>MDIWIVIKRKKRSARGRSRIGWGALTKDKAQELERRLSTVGTWRSNGDASAMWPTTADCIREAAKEVLGVSKGYTDRHKGDWWWNEVVQGKVEEKKAAYLRLVGRTDGEERRTNIERYKVARREAKLAVTEAKTDVFACLYEELGDKGGDKKLFRLAKARERKTRDLDQVRYIRYEGGRVLIGEAQIKRRWQTYFHRLMNEDGDRDIVLGVLGHSMSHRDFGYCRRIRVEEVVGAMHKMSRGRATGPDEIPVEFWRSVGRAGLSG</sequence>
<evidence type="ECO:0000313" key="2">
    <source>
        <dbReference type="RefSeq" id="XP_075083616.1"/>
    </source>
</evidence>
<dbReference type="Proteomes" id="UP000790787">
    <property type="component" value="Chromosome 12"/>
</dbReference>
<dbReference type="RefSeq" id="XP_075083616.1">
    <property type="nucleotide sequence ID" value="XM_075227515.1"/>
</dbReference>